<evidence type="ECO:0000313" key="8">
    <source>
        <dbReference type="EMBL" id="SEA25905.1"/>
    </source>
</evidence>
<dbReference type="RefSeq" id="WP_091823261.1">
    <property type="nucleotide sequence ID" value="NZ_FNRJ01000002.1"/>
</dbReference>
<evidence type="ECO:0000256" key="6">
    <source>
        <dbReference type="HAMAP-Rule" id="MF_00194"/>
    </source>
</evidence>
<dbReference type="Proteomes" id="UP000242469">
    <property type="component" value="Unassembled WGS sequence"/>
</dbReference>
<dbReference type="NCBIfam" id="NF001464">
    <property type="entry name" value="PRK00321.1-5"/>
    <property type="match status" value="1"/>
</dbReference>
<dbReference type="EMBL" id="FNRJ01000002">
    <property type="protein sequence ID" value="SEA25905.1"/>
    <property type="molecule type" value="Genomic_DNA"/>
</dbReference>
<evidence type="ECO:0000256" key="7">
    <source>
        <dbReference type="SAM" id="Coils"/>
    </source>
</evidence>
<feature type="coiled-coil region" evidence="7">
    <location>
        <begin position="144"/>
        <end position="171"/>
    </location>
</feature>
<evidence type="ECO:0000256" key="3">
    <source>
        <dbReference type="ARBA" id="ARBA00022296"/>
    </source>
</evidence>
<keyword evidence="4 6" id="KW-0963">Cytoplasm</keyword>
<sequence length="304" mass="34725">MLWFRNAIVYRFEPTPGFTPEHLSEALSEHPFTPCGSQELSRSGWSAPVSEADEMLVFSSNGFMLINLLQEERILPGSVVREALDERVALIEAEQSRKVYRKEKLQLKDEVILDLLPRSFTRRRRTYALLMPQQGWLLVDASSHKRAEDLLNQLRQALGSLKVQLVQTQVQADKVMTAWVQGETMPQGWALEDECELRDPMTEGSKISVKGQELLCDEIAAHISTGMLVKRLALEWQQQIRLVLHEDLSLHRLRLCDEYRDQLEADTPEEALAARDTELARMGLEYARLLPELIAALGGEHVQR</sequence>
<comment type="function">
    <text evidence="6">May be involved in recombination.</text>
</comment>
<protein>
    <recommendedName>
        <fullName evidence="3 6">Recombination-associated protein RdgC</fullName>
    </recommendedName>
</protein>
<comment type="similarity">
    <text evidence="2 6">Belongs to the RdgC family.</text>
</comment>
<reference evidence="9" key="1">
    <citation type="submission" date="2016-10" db="EMBL/GenBank/DDBJ databases">
        <authorList>
            <person name="Varghese N."/>
            <person name="Submissions S."/>
        </authorList>
    </citation>
    <scope>NUCLEOTIDE SEQUENCE [LARGE SCALE GENOMIC DNA]</scope>
    <source>
        <strain evidence="9">DSM 11526</strain>
    </source>
</reference>
<dbReference type="PANTHER" id="PTHR38103:SF1">
    <property type="entry name" value="RECOMBINATION-ASSOCIATED PROTEIN RDGC"/>
    <property type="match status" value="1"/>
</dbReference>
<evidence type="ECO:0000256" key="5">
    <source>
        <dbReference type="ARBA" id="ARBA00023172"/>
    </source>
</evidence>
<evidence type="ECO:0000256" key="1">
    <source>
        <dbReference type="ARBA" id="ARBA00004453"/>
    </source>
</evidence>
<dbReference type="OrthoDB" id="5290530at2"/>
<gene>
    <name evidence="6" type="primary">rdgC</name>
    <name evidence="8" type="ORF">SAMN02745729_102130</name>
</gene>
<dbReference type="PANTHER" id="PTHR38103">
    <property type="entry name" value="RECOMBINATION-ASSOCIATED PROTEIN RDGC"/>
    <property type="match status" value="1"/>
</dbReference>
<dbReference type="GO" id="GO:0043590">
    <property type="term" value="C:bacterial nucleoid"/>
    <property type="evidence" value="ECO:0007669"/>
    <property type="project" value="TreeGrafter"/>
</dbReference>
<dbReference type="GO" id="GO:0003690">
    <property type="term" value="F:double-stranded DNA binding"/>
    <property type="evidence" value="ECO:0007669"/>
    <property type="project" value="TreeGrafter"/>
</dbReference>
<name>A0A1H3ZQL9_9GAMM</name>
<comment type="subcellular location">
    <subcellularLocation>
        <location evidence="1 6">Cytoplasm</location>
        <location evidence="1 6">Nucleoid</location>
    </subcellularLocation>
</comment>
<accession>A0A1H3ZQL9</accession>
<evidence type="ECO:0000313" key="9">
    <source>
        <dbReference type="Proteomes" id="UP000242469"/>
    </source>
</evidence>
<keyword evidence="7" id="KW-0175">Coiled coil</keyword>
<dbReference type="GO" id="GO:0000018">
    <property type="term" value="P:regulation of DNA recombination"/>
    <property type="evidence" value="ECO:0007669"/>
    <property type="project" value="TreeGrafter"/>
</dbReference>
<dbReference type="AlphaFoldDB" id="A0A1H3ZQL9"/>
<evidence type="ECO:0000256" key="2">
    <source>
        <dbReference type="ARBA" id="ARBA00008657"/>
    </source>
</evidence>
<evidence type="ECO:0000256" key="4">
    <source>
        <dbReference type="ARBA" id="ARBA00022490"/>
    </source>
</evidence>
<dbReference type="GO" id="GO:0006310">
    <property type="term" value="P:DNA recombination"/>
    <property type="evidence" value="ECO:0007669"/>
    <property type="project" value="UniProtKB-UniRule"/>
</dbReference>
<dbReference type="GO" id="GO:0005737">
    <property type="term" value="C:cytoplasm"/>
    <property type="evidence" value="ECO:0007669"/>
    <property type="project" value="UniProtKB-UniRule"/>
</dbReference>
<dbReference type="STRING" id="1122198.SAMN02745729_102130"/>
<organism evidence="8 9">
    <name type="scientific">Marinobacterium iners DSM 11526</name>
    <dbReference type="NCBI Taxonomy" id="1122198"/>
    <lineage>
        <taxon>Bacteria</taxon>
        <taxon>Pseudomonadati</taxon>
        <taxon>Pseudomonadota</taxon>
        <taxon>Gammaproteobacteria</taxon>
        <taxon>Oceanospirillales</taxon>
        <taxon>Oceanospirillaceae</taxon>
        <taxon>Marinobacterium</taxon>
    </lineage>
</organism>
<dbReference type="InterPro" id="IPR007476">
    <property type="entry name" value="RdgC"/>
</dbReference>
<dbReference type="HAMAP" id="MF_00194">
    <property type="entry name" value="RdgC"/>
    <property type="match status" value="1"/>
</dbReference>
<keyword evidence="9" id="KW-1185">Reference proteome</keyword>
<proteinExistence type="inferred from homology"/>
<keyword evidence="5 6" id="KW-0233">DNA recombination</keyword>
<dbReference type="Pfam" id="PF04381">
    <property type="entry name" value="RdgC"/>
    <property type="match status" value="1"/>
</dbReference>